<evidence type="ECO:0000256" key="12">
    <source>
        <dbReference type="ARBA" id="ARBA00048988"/>
    </source>
</evidence>
<protein>
    <recommendedName>
        <fullName evidence="13">ATP-dependent helicase/nuclease subunit A</fullName>
        <ecNumber evidence="13">3.1.-.-</ecNumber>
        <ecNumber evidence="13">5.6.2.4</ecNumber>
    </recommendedName>
    <alternativeName>
        <fullName evidence="13">ATP-dependent helicase/nuclease AddA</fullName>
    </alternativeName>
    <alternativeName>
        <fullName evidence="13">DNA 3'-5' helicase AddA</fullName>
    </alternativeName>
</protein>
<sequence>MKQSIPPKPEGAQWTDDQWKAITARGMDILVAAAAGSGKTAVLVERIIRKVMDKDQPVDVDRLLIVTFTNAAAAEMRHRIGEALEKAISENPASLHLRRQLSLLNRASISTLHSFCLEVIRKYYYLINIDPTFRIAEDTEAQLIREEVMEELFEEEYGTEGNDAFFDVVDRYTGDRNDSDLQVMVRKLYDESRAHPNPEGWLQGLLDAYVTGEETKVNDLPFLSVIKQDIHMQLDGARAMLQQALELTRIPGGPAPRAVTIEEDLKQLYTLEEAYHSSWEKLYDTFQQLKFSQLKTVKGDEYDELLKEQVKDLREQAKNAVKQIKEDFFDRKPESYLNDIKKMKPSIETLTQLVHKFGERYEKVKLSKSLVDFADLEHYCLNILRELDAETEGYVPSAAAHYFKRHFNEVLVDEYQDTNYVQESIIRSVCKDQPDPGNLFMVGDVKQSIYRFRLAEPGLFLKKYKLFSPDGNEYGLRIDLSQNFRSRPEVLDGTNYIFKQIMDEQVGEIAYDEHAELKLGANYPDHVDTKAELLIINHDGEEQLDSEEESGFDPVELETVQLEARLMAGKIKGLIQQRYQVFDKKLGTMRDITYRDIVILLRSMPWAPQIMDEFKQHGIPVYADLSSGYFEATEVSIMMSLLRVIDNPYQDIPLAAILRSPIVGLSADELAMIRLKEKKGPFYDAVKLFLENGATTANNQTYEKLMEFHLMLQKWRRYARLGSLSELIWRIYQKTGYYDFVGGMPGGKQRQANLRALYDRARQYESTSFRGLFRFLRFIERMQDRGDDLGTARALGEQEDVIRIMTIHKSKGLEFPVVFVAGLSKPFNVRDLNSTFLLHKDLGFGSKYIDPTLRISYPTLPQLAIRQKIRNEMLAEEMRVLYVALTRAKEKLFLIGTVKRLEKKREQWNQQLHHNDWLLPSYERSKAKCYIDWIAPSLIRHNETTSLREEQILSPSLADISSHPSRWELTLVDPRQLDLAQQQDSGIDETLLKAMEKGEKLPLEGEYKSIIENRLTWEYDYKTASVHRSKQSVSEIKRMREVHDAYSETSLIKPLKKPITDRPRFLQEKSLTPAEKGTAMHMVMQHIPLDQPVSEEGVHELLSYMVVNELLTEEQATHINVNGIVTFFKTDIGQRILGAKEVMREVPFSIGLPATEVYPDWEGETETILLQGVIDLLFEDEQGSVLLDFKTDVTKSLPDDLDRLQSILRDRYEVQVELYSKAIEQIWKKPLQEKYLYFFDGEHLVKL</sequence>
<dbReference type="Gene3D" id="3.40.50.300">
    <property type="entry name" value="P-loop containing nucleotide triphosphate hydrolases"/>
    <property type="match status" value="4"/>
</dbReference>
<dbReference type="Pfam" id="PF13361">
    <property type="entry name" value="UvrD_C"/>
    <property type="match status" value="1"/>
</dbReference>
<gene>
    <name evidence="13 17" type="primary">addA</name>
    <name evidence="17" type="ORF">G4D63_02890</name>
</gene>
<evidence type="ECO:0000313" key="18">
    <source>
        <dbReference type="Proteomes" id="UP000481043"/>
    </source>
</evidence>
<evidence type="ECO:0000256" key="11">
    <source>
        <dbReference type="ARBA" id="ARBA00034617"/>
    </source>
</evidence>
<evidence type="ECO:0000259" key="16">
    <source>
        <dbReference type="PROSITE" id="PS51217"/>
    </source>
</evidence>
<dbReference type="AlphaFoldDB" id="A0A6M0Q4H0"/>
<dbReference type="GO" id="GO:0043138">
    <property type="term" value="F:3'-5' DNA helicase activity"/>
    <property type="evidence" value="ECO:0007669"/>
    <property type="project" value="UniProtKB-UniRule"/>
</dbReference>
<dbReference type="GO" id="GO:0005829">
    <property type="term" value="C:cytosol"/>
    <property type="evidence" value="ECO:0007669"/>
    <property type="project" value="TreeGrafter"/>
</dbReference>
<dbReference type="PANTHER" id="PTHR11070">
    <property type="entry name" value="UVRD / RECB / PCRA DNA HELICASE FAMILY MEMBER"/>
    <property type="match status" value="1"/>
</dbReference>
<comment type="catalytic activity">
    <reaction evidence="12 13">
        <text>ATP + H2O = ADP + phosphate + H(+)</text>
        <dbReference type="Rhea" id="RHEA:13065"/>
        <dbReference type="ChEBI" id="CHEBI:15377"/>
        <dbReference type="ChEBI" id="CHEBI:15378"/>
        <dbReference type="ChEBI" id="CHEBI:30616"/>
        <dbReference type="ChEBI" id="CHEBI:43474"/>
        <dbReference type="ChEBI" id="CHEBI:456216"/>
        <dbReference type="EC" id="5.6.2.4"/>
    </reaction>
</comment>
<comment type="function">
    <text evidence="13">The heterodimer acts as both an ATP-dependent DNA helicase and an ATP-dependent, dual-direction single-stranded exonuclease. Recognizes the chi site generating a DNA molecule suitable for the initiation of homologous recombination. The AddA nuclease domain is required for chi fragment generation; this subunit has the helicase and 3' -&gt; 5' nuclease activities.</text>
</comment>
<dbReference type="Gene3D" id="3.90.320.10">
    <property type="match status" value="1"/>
</dbReference>
<dbReference type="Pfam" id="PF12705">
    <property type="entry name" value="PDDEXK_1"/>
    <property type="match status" value="1"/>
</dbReference>
<keyword evidence="4 13" id="KW-0378">Hydrolase</keyword>
<dbReference type="InterPro" id="IPR014016">
    <property type="entry name" value="UvrD-like_ATP-bd"/>
</dbReference>
<dbReference type="GO" id="GO:0000724">
    <property type="term" value="P:double-strand break repair via homologous recombination"/>
    <property type="evidence" value="ECO:0007669"/>
    <property type="project" value="UniProtKB-UniRule"/>
</dbReference>
<keyword evidence="7 13" id="KW-0067">ATP-binding</keyword>
<dbReference type="InterPro" id="IPR014017">
    <property type="entry name" value="DNA_helicase_UvrD-like_C"/>
</dbReference>
<name>A0A6M0Q4H0_9BACI</name>
<dbReference type="GO" id="GO:0033202">
    <property type="term" value="C:DNA helicase complex"/>
    <property type="evidence" value="ECO:0007669"/>
    <property type="project" value="TreeGrafter"/>
</dbReference>
<dbReference type="GO" id="GO:0003690">
    <property type="term" value="F:double-stranded DNA binding"/>
    <property type="evidence" value="ECO:0007669"/>
    <property type="project" value="UniProtKB-UniRule"/>
</dbReference>
<evidence type="ECO:0000256" key="2">
    <source>
        <dbReference type="ARBA" id="ARBA00022741"/>
    </source>
</evidence>
<dbReference type="PROSITE" id="PS51198">
    <property type="entry name" value="UVRD_HELICASE_ATP_BIND"/>
    <property type="match status" value="1"/>
</dbReference>
<keyword evidence="2 13" id="KW-0547">Nucleotide-binding</keyword>
<proteinExistence type="inferred from homology"/>
<dbReference type="SUPFAM" id="SSF52540">
    <property type="entry name" value="P-loop containing nucleoside triphosphate hydrolases"/>
    <property type="match status" value="1"/>
</dbReference>
<dbReference type="EMBL" id="JAAIWM010000001">
    <property type="protein sequence ID" value="NEY70679.1"/>
    <property type="molecule type" value="Genomic_DNA"/>
</dbReference>
<evidence type="ECO:0000256" key="13">
    <source>
        <dbReference type="HAMAP-Rule" id="MF_01451"/>
    </source>
</evidence>
<dbReference type="PROSITE" id="PS51217">
    <property type="entry name" value="UVRD_HELICASE_CTER"/>
    <property type="match status" value="1"/>
</dbReference>
<comment type="catalytic activity">
    <reaction evidence="11 13">
        <text>Couples ATP hydrolysis with the unwinding of duplex DNA by translocating in the 3'-5' direction.</text>
        <dbReference type="EC" id="5.6.2.4"/>
    </reaction>
</comment>
<dbReference type="InterPro" id="IPR027417">
    <property type="entry name" value="P-loop_NTPase"/>
</dbReference>
<organism evidence="17 18">
    <name type="scientific">Bacillus mesophilus</name>
    <dbReference type="NCBI Taxonomy" id="1808955"/>
    <lineage>
        <taxon>Bacteria</taxon>
        <taxon>Bacillati</taxon>
        <taxon>Bacillota</taxon>
        <taxon>Bacilli</taxon>
        <taxon>Bacillales</taxon>
        <taxon>Bacillaceae</taxon>
        <taxon>Bacillus</taxon>
    </lineage>
</organism>
<dbReference type="SUPFAM" id="SSF52980">
    <property type="entry name" value="Restriction endonuclease-like"/>
    <property type="match status" value="1"/>
</dbReference>
<dbReference type="PANTHER" id="PTHR11070:SF48">
    <property type="entry name" value="ATP-DEPENDENT HELICASE_NUCLEASE SUBUNIT A"/>
    <property type="match status" value="1"/>
</dbReference>
<evidence type="ECO:0000256" key="10">
    <source>
        <dbReference type="ARBA" id="ARBA00023235"/>
    </source>
</evidence>
<keyword evidence="18" id="KW-1185">Reference proteome</keyword>
<evidence type="ECO:0000256" key="3">
    <source>
        <dbReference type="ARBA" id="ARBA00022763"/>
    </source>
</evidence>
<dbReference type="NCBIfam" id="TIGR02785">
    <property type="entry name" value="addA_Gpos"/>
    <property type="match status" value="1"/>
</dbReference>
<evidence type="ECO:0000256" key="4">
    <source>
        <dbReference type="ARBA" id="ARBA00022801"/>
    </source>
</evidence>
<evidence type="ECO:0000256" key="6">
    <source>
        <dbReference type="ARBA" id="ARBA00022839"/>
    </source>
</evidence>
<evidence type="ECO:0000259" key="15">
    <source>
        <dbReference type="PROSITE" id="PS51198"/>
    </source>
</evidence>
<dbReference type="InterPro" id="IPR011604">
    <property type="entry name" value="PDDEXK-like_dom_sf"/>
</dbReference>
<comment type="caution">
    <text evidence="17">The sequence shown here is derived from an EMBL/GenBank/DDBJ whole genome shotgun (WGS) entry which is preliminary data.</text>
</comment>
<evidence type="ECO:0000256" key="1">
    <source>
        <dbReference type="ARBA" id="ARBA00022722"/>
    </source>
</evidence>
<dbReference type="FunFam" id="3.40.50.300:FF:001236">
    <property type="entry name" value="ATP-dependent helicase/nuclease subunit A"/>
    <property type="match status" value="1"/>
</dbReference>
<evidence type="ECO:0000256" key="8">
    <source>
        <dbReference type="ARBA" id="ARBA00023125"/>
    </source>
</evidence>
<keyword evidence="1 13" id="KW-0540">Nuclease</keyword>
<dbReference type="FunFam" id="3.40.50.300:FF:001187">
    <property type="entry name" value="ATP-dependent helicase/nuclease subunit A"/>
    <property type="match status" value="1"/>
</dbReference>
<dbReference type="Pfam" id="PF00580">
    <property type="entry name" value="UvrD-helicase"/>
    <property type="match status" value="1"/>
</dbReference>
<keyword evidence="9 13" id="KW-0234">DNA repair</keyword>
<feature type="domain" description="UvrD-like helicase C-terminal" evidence="16">
    <location>
        <begin position="524"/>
        <end position="812"/>
    </location>
</feature>
<comment type="similarity">
    <text evidence="13">Belongs to the helicase family. AddA subfamily.</text>
</comment>
<feature type="domain" description="UvrD-like helicase ATP-binding" evidence="15">
    <location>
        <begin position="12"/>
        <end position="487"/>
    </location>
</feature>
<evidence type="ECO:0000256" key="5">
    <source>
        <dbReference type="ARBA" id="ARBA00022806"/>
    </source>
</evidence>
<dbReference type="EC" id="3.1.-.-" evidence="13"/>
<accession>A0A6M0Q4H0</accession>
<evidence type="ECO:0000256" key="14">
    <source>
        <dbReference type="PROSITE-ProRule" id="PRU00560"/>
    </source>
</evidence>
<dbReference type="EC" id="5.6.2.4" evidence="13"/>
<dbReference type="InterPro" id="IPR000212">
    <property type="entry name" value="DNA_helicase_UvrD/REP"/>
</dbReference>
<feature type="binding site" evidence="14">
    <location>
        <begin position="33"/>
        <end position="40"/>
    </location>
    <ligand>
        <name>ATP</name>
        <dbReference type="ChEBI" id="CHEBI:30616"/>
    </ligand>
</feature>
<comment type="cofactor">
    <cofactor evidence="13">
        <name>Mg(2+)</name>
        <dbReference type="ChEBI" id="CHEBI:18420"/>
    </cofactor>
</comment>
<evidence type="ECO:0000256" key="9">
    <source>
        <dbReference type="ARBA" id="ARBA00023204"/>
    </source>
</evidence>
<keyword evidence="8 13" id="KW-0238">DNA-binding</keyword>
<keyword evidence="3 13" id="KW-0227">DNA damage</keyword>
<reference evidence="17 18" key="1">
    <citation type="submission" date="2020-02" db="EMBL/GenBank/DDBJ databases">
        <title>Bacillus aquiflavi sp. nov., isolated from yellow water of strong flavor Chinese baijiu in Yibin region of China.</title>
        <authorList>
            <person name="Xie J."/>
        </authorList>
    </citation>
    <scope>NUCLEOTIDE SEQUENCE [LARGE SCALE GENOMIC DNA]</scope>
    <source>
        <strain evidence="17 18">SA4</strain>
    </source>
</reference>
<comment type="subunit">
    <text evidence="13">Heterodimer of AddA and AddB/RexB.</text>
</comment>
<dbReference type="InterPro" id="IPR011335">
    <property type="entry name" value="Restrct_endonuc-II-like"/>
</dbReference>
<dbReference type="InterPro" id="IPR014152">
    <property type="entry name" value="AddA"/>
</dbReference>
<dbReference type="HAMAP" id="MF_01451">
    <property type="entry name" value="AddA"/>
    <property type="match status" value="1"/>
</dbReference>
<dbReference type="GO" id="GO:0008408">
    <property type="term" value="F:3'-5' exonuclease activity"/>
    <property type="evidence" value="ECO:0007669"/>
    <property type="project" value="UniProtKB-UniRule"/>
</dbReference>
<dbReference type="Proteomes" id="UP000481043">
    <property type="component" value="Unassembled WGS sequence"/>
</dbReference>
<keyword evidence="6 13" id="KW-0269">Exonuclease</keyword>
<evidence type="ECO:0000313" key="17">
    <source>
        <dbReference type="EMBL" id="NEY70679.1"/>
    </source>
</evidence>
<keyword evidence="5 13" id="KW-0347">Helicase</keyword>
<dbReference type="InterPro" id="IPR038726">
    <property type="entry name" value="PDDEXK_AddAB-type"/>
</dbReference>
<dbReference type="GO" id="GO:0005524">
    <property type="term" value="F:ATP binding"/>
    <property type="evidence" value="ECO:0007669"/>
    <property type="project" value="UniProtKB-UniRule"/>
</dbReference>
<keyword evidence="10 13" id="KW-0413">Isomerase</keyword>
<evidence type="ECO:0000256" key="7">
    <source>
        <dbReference type="ARBA" id="ARBA00022840"/>
    </source>
</evidence>
<dbReference type="RefSeq" id="WP_163177510.1">
    <property type="nucleotide sequence ID" value="NZ_JAAIWM010000001.1"/>
</dbReference>